<dbReference type="RefSeq" id="WP_092512826.1">
    <property type="nucleotide sequence ID" value="NZ_CAWNQB010000013.1"/>
</dbReference>
<dbReference type="Pfam" id="PF03432">
    <property type="entry name" value="Relaxase"/>
    <property type="match status" value="1"/>
</dbReference>
<dbReference type="OrthoDB" id="279005at2"/>
<dbReference type="Proteomes" id="UP000198919">
    <property type="component" value="Unassembled WGS sequence"/>
</dbReference>
<keyword evidence="6" id="KW-1185">Reference proteome</keyword>
<proteinExistence type="predicted"/>
<evidence type="ECO:0000313" key="5">
    <source>
        <dbReference type="Proteomes" id="UP000198919"/>
    </source>
</evidence>
<dbReference type="NCBIfam" id="NF041893">
    <property type="entry name" value="TraI_MobP_relax"/>
    <property type="match status" value="1"/>
</dbReference>
<dbReference type="InterPro" id="IPR054462">
    <property type="entry name" value="TraI_M"/>
</dbReference>
<dbReference type="EMBL" id="FORG01000019">
    <property type="protein sequence ID" value="SFJ90644.1"/>
    <property type="molecule type" value="Genomic_DNA"/>
</dbReference>
<dbReference type="EMBL" id="NITY01000020">
    <property type="protein sequence ID" value="PHM37642.1"/>
    <property type="molecule type" value="Genomic_DNA"/>
</dbReference>
<evidence type="ECO:0000313" key="4">
    <source>
        <dbReference type="EMBL" id="SFJ90644.1"/>
    </source>
</evidence>
<dbReference type="InterPro" id="IPR049751">
    <property type="entry name" value="TraI/MobA_relaxases"/>
</dbReference>
<feature type="domain" description="MobA/VirD2-like nuclease" evidence="1">
    <location>
        <begin position="86"/>
        <end position="202"/>
    </location>
</feature>
<gene>
    <name evidence="4" type="ORF">SAMN05421680_11964</name>
    <name evidence="3" type="ORF">Xmau_03860</name>
</gene>
<protein>
    <submittedName>
        <fullName evidence="4">Relaxase/Mobilisation nuclease domain-containing protein</fullName>
    </submittedName>
</protein>
<dbReference type="Pfam" id="PF22863">
    <property type="entry name" value="TraI_middle"/>
    <property type="match status" value="1"/>
</dbReference>
<dbReference type="AlphaFoldDB" id="A0A1I3V4R0"/>
<evidence type="ECO:0000259" key="1">
    <source>
        <dbReference type="Pfam" id="PF03432"/>
    </source>
</evidence>
<sequence length="650" mass="74232">MIIRIPEKRRDGKSSFLKLIAYTIIRDEDKPDTPIEPEHPGWRRPGSKGEIFNHLVNYITRNPEADIQHILHADPNGYTQVLFDGVICETNCFNIATAPIEMNAVALQNVRCKDPVLHYILSWPTEDNPSREKIFESVRHSLNALGMLDHQYVAAIHTDTNNIHCHVSANRIHPETYKTANDSFTKIRLQYAARELELKYNWTHTNGFFAVNENKEIVRAKRDNQPAPAGARSLEYYADVESLHTYATTECGFKIDEAMSDPNMSWRDIHCILVRAGLELKPKGKGLAIYSIDNPELPPVKASSVHPDLTLSCLEKDLGKFQPLNEVGVYTTDNTHIAKNAIVHEFRYEPTLHARDMNARLERRLERAAAREDLKSRYKDYKAEWVRPRMDREAIRLRYQNESKRFAWRKNHARVAINDPLLRKLTYNIIEVERMKSMAALRIDIRNERAAFKADPANRRMSYREWVSQQAIKQDQAAITQLRGWAHRMKRNARTGNISSNAIVCAVADDTPAFKLDGYSTAVTRDGTIQYFRDGVVQLQDKGSRIEINDYHANGGEHIAGGMALAENKSGEHLIFSGEPAFIGQACEMVEWFNDGGDKPLPLTDPEQRVMAGYDTVYQPQSIDLQQQKSEEIKSVLSEKSKLNSGYHPK</sequence>
<reference evidence="4" key="2">
    <citation type="submission" date="2016-10" db="EMBL/GenBank/DDBJ databases">
        <authorList>
            <person name="de Groot N.N."/>
        </authorList>
    </citation>
    <scope>NUCLEOTIDE SEQUENCE [LARGE SCALE GENOMIC DNA]</scope>
    <source>
        <strain evidence="4">DSM 17908</strain>
    </source>
</reference>
<organism evidence="4 5">
    <name type="scientific">Xenorhabdus mauleonii</name>
    <dbReference type="NCBI Taxonomy" id="351675"/>
    <lineage>
        <taxon>Bacteria</taxon>
        <taxon>Pseudomonadati</taxon>
        <taxon>Pseudomonadota</taxon>
        <taxon>Gammaproteobacteria</taxon>
        <taxon>Enterobacterales</taxon>
        <taxon>Morganellaceae</taxon>
        <taxon>Xenorhabdus</taxon>
    </lineage>
</organism>
<evidence type="ECO:0000259" key="2">
    <source>
        <dbReference type="Pfam" id="PF22863"/>
    </source>
</evidence>
<evidence type="ECO:0000313" key="6">
    <source>
        <dbReference type="Proteomes" id="UP000224607"/>
    </source>
</evidence>
<feature type="domain" description="TraI-like middle" evidence="2">
    <location>
        <begin position="231"/>
        <end position="323"/>
    </location>
</feature>
<reference evidence="5" key="1">
    <citation type="submission" date="2016-10" db="EMBL/GenBank/DDBJ databases">
        <authorList>
            <person name="Varghese N."/>
            <person name="Submissions S."/>
        </authorList>
    </citation>
    <scope>NUCLEOTIDE SEQUENCE [LARGE SCALE GENOMIC DNA]</scope>
    <source>
        <strain evidence="5">DSM 17908</strain>
    </source>
</reference>
<accession>A0A1I3V4R0</accession>
<dbReference type="Proteomes" id="UP000224607">
    <property type="component" value="Unassembled WGS sequence"/>
</dbReference>
<dbReference type="InterPro" id="IPR005094">
    <property type="entry name" value="Endonuclease_MobA/VirD2"/>
</dbReference>
<name>A0A1I3V4R0_9GAMM</name>
<dbReference type="STRING" id="351675.SAMN05421680_11964"/>
<reference evidence="3 6" key="3">
    <citation type="journal article" date="2017" name="Nat. Microbiol.">
        <title>Natural product diversity associated with the nematode symbionts Photorhabdus and Xenorhabdus.</title>
        <authorList>
            <person name="Tobias N.J."/>
            <person name="Wolff H."/>
            <person name="Djahanschiri B."/>
            <person name="Grundmann F."/>
            <person name="Kronenwerth M."/>
            <person name="Shi Y.M."/>
            <person name="Simonyi S."/>
            <person name="Grun P."/>
            <person name="Shapiro-Ilan D."/>
            <person name="Pidot S.J."/>
            <person name="Stinear T.P."/>
            <person name="Ebersberger I."/>
            <person name="Bode H.B."/>
        </authorList>
    </citation>
    <scope>NUCLEOTIDE SEQUENCE [LARGE SCALE GENOMIC DNA]</scope>
    <source>
        <strain evidence="3 6">DSM 17908</strain>
    </source>
</reference>
<evidence type="ECO:0000313" key="3">
    <source>
        <dbReference type="EMBL" id="PHM37642.1"/>
    </source>
</evidence>